<reference evidence="6 7" key="1">
    <citation type="submission" date="2019-07" db="EMBL/GenBank/DDBJ databases">
        <title>Characterization of Brevibacillus brevis HK544, as a potential biocontrol agent.</title>
        <authorList>
            <person name="Kim H."/>
        </authorList>
    </citation>
    <scope>NUCLEOTIDE SEQUENCE [LARGE SCALE GENOMIC DNA]</scope>
    <source>
        <strain evidence="6 7">HK544</strain>
    </source>
</reference>
<keyword evidence="4" id="KW-0804">Transcription</keyword>
<gene>
    <name evidence="6" type="ORF">FPS98_00280</name>
</gene>
<accession>A0A517I159</accession>
<keyword evidence="2" id="KW-0731">Sigma factor</keyword>
<evidence type="ECO:0000256" key="3">
    <source>
        <dbReference type="ARBA" id="ARBA00023125"/>
    </source>
</evidence>
<name>A0A517I159_BREBE</name>
<dbReference type="CDD" id="cd06171">
    <property type="entry name" value="Sigma70_r4"/>
    <property type="match status" value="1"/>
</dbReference>
<dbReference type="GO" id="GO:0006352">
    <property type="term" value="P:DNA-templated transcription initiation"/>
    <property type="evidence" value="ECO:0007669"/>
    <property type="project" value="InterPro"/>
</dbReference>
<evidence type="ECO:0000256" key="1">
    <source>
        <dbReference type="ARBA" id="ARBA00023015"/>
    </source>
</evidence>
<sequence length="228" mass="25855">MDCLVKWIEWFGTCQCVYGTSIFFIGNTNVRSLFGRRHFVIKLTDVANQKLLDAFLAQADNQLLYQRVLASPGDTQRSDELDSRLQEFYAEIQLTKFISSLIRFTAIELAVRNQKIGKVCQPTDEIEMVVDNLVSDTNKSEREDTSEWEDVLADKRVLDAVQTLTEKEQEILKLLYLRNLKEAEAASLLDVSQQAVSKTKKRALLKLRKQLEGGGVHKPVNTGKASAK</sequence>
<dbReference type="InterPro" id="IPR013324">
    <property type="entry name" value="RNA_pol_sigma_r3/r4-like"/>
</dbReference>
<evidence type="ECO:0000256" key="4">
    <source>
        <dbReference type="ARBA" id="ARBA00023163"/>
    </source>
</evidence>
<evidence type="ECO:0000256" key="2">
    <source>
        <dbReference type="ARBA" id="ARBA00023082"/>
    </source>
</evidence>
<dbReference type="Proteomes" id="UP000317713">
    <property type="component" value="Chromosome"/>
</dbReference>
<dbReference type="AlphaFoldDB" id="A0A517I159"/>
<dbReference type="InterPro" id="IPR007630">
    <property type="entry name" value="RNA_pol_sigma70_r4"/>
</dbReference>
<dbReference type="InterPro" id="IPR014284">
    <property type="entry name" value="RNA_pol_sigma-70_dom"/>
</dbReference>
<dbReference type="Pfam" id="PF04545">
    <property type="entry name" value="Sigma70_r4"/>
    <property type="match status" value="1"/>
</dbReference>
<dbReference type="EMBL" id="CP042161">
    <property type="protein sequence ID" value="QDS32544.1"/>
    <property type="molecule type" value="Genomic_DNA"/>
</dbReference>
<dbReference type="PANTHER" id="PTHR30385:SF7">
    <property type="entry name" value="RNA POLYMERASE SIGMA FACTOR FLIA"/>
    <property type="match status" value="1"/>
</dbReference>
<organism evidence="6 7">
    <name type="scientific">Brevibacillus brevis</name>
    <name type="common">Bacillus brevis</name>
    <dbReference type="NCBI Taxonomy" id="1393"/>
    <lineage>
        <taxon>Bacteria</taxon>
        <taxon>Bacillati</taxon>
        <taxon>Bacillota</taxon>
        <taxon>Bacilli</taxon>
        <taxon>Bacillales</taxon>
        <taxon>Paenibacillaceae</taxon>
        <taxon>Brevibacillus</taxon>
    </lineage>
</organism>
<dbReference type="NCBIfam" id="TIGR02937">
    <property type="entry name" value="sigma70-ECF"/>
    <property type="match status" value="1"/>
</dbReference>
<evidence type="ECO:0000259" key="5">
    <source>
        <dbReference type="Pfam" id="PF04545"/>
    </source>
</evidence>
<keyword evidence="1" id="KW-0805">Transcription regulation</keyword>
<dbReference type="SUPFAM" id="SSF88659">
    <property type="entry name" value="Sigma3 and sigma4 domains of RNA polymerase sigma factors"/>
    <property type="match status" value="1"/>
</dbReference>
<keyword evidence="3" id="KW-0238">DNA-binding</keyword>
<proteinExistence type="predicted"/>
<dbReference type="InterPro" id="IPR036388">
    <property type="entry name" value="WH-like_DNA-bd_sf"/>
</dbReference>
<dbReference type="Gene3D" id="1.10.10.10">
    <property type="entry name" value="Winged helix-like DNA-binding domain superfamily/Winged helix DNA-binding domain"/>
    <property type="match status" value="1"/>
</dbReference>
<evidence type="ECO:0000313" key="7">
    <source>
        <dbReference type="Proteomes" id="UP000317713"/>
    </source>
</evidence>
<dbReference type="PANTHER" id="PTHR30385">
    <property type="entry name" value="SIGMA FACTOR F FLAGELLAR"/>
    <property type="match status" value="1"/>
</dbReference>
<dbReference type="GO" id="GO:0016987">
    <property type="term" value="F:sigma factor activity"/>
    <property type="evidence" value="ECO:0007669"/>
    <property type="project" value="UniProtKB-KW"/>
</dbReference>
<feature type="domain" description="RNA polymerase sigma-70 region 4" evidence="5">
    <location>
        <begin position="160"/>
        <end position="209"/>
    </location>
</feature>
<protein>
    <submittedName>
        <fullName evidence="6">Sigma-70 family RNA polymerase sigma factor</fullName>
    </submittedName>
</protein>
<evidence type="ECO:0000313" key="6">
    <source>
        <dbReference type="EMBL" id="QDS32544.1"/>
    </source>
</evidence>
<dbReference type="GO" id="GO:0003677">
    <property type="term" value="F:DNA binding"/>
    <property type="evidence" value="ECO:0007669"/>
    <property type="project" value="UniProtKB-KW"/>
</dbReference>